<accession>A0ABP8H055</accession>
<dbReference type="InterPro" id="IPR006047">
    <property type="entry name" value="GH13_cat_dom"/>
</dbReference>
<organism evidence="2 3">
    <name type="scientific">Flaviaesturariibacter amylovorans</name>
    <dbReference type="NCBI Taxonomy" id="1084520"/>
    <lineage>
        <taxon>Bacteria</taxon>
        <taxon>Pseudomonadati</taxon>
        <taxon>Bacteroidota</taxon>
        <taxon>Chitinophagia</taxon>
        <taxon>Chitinophagales</taxon>
        <taxon>Chitinophagaceae</taxon>
        <taxon>Flaviaestuariibacter</taxon>
    </lineage>
</organism>
<evidence type="ECO:0000313" key="2">
    <source>
        <dbReference type="EMBL" id="GAA4332438.1"/>
    </source>
</evidence>
<dbReference type="InterPro" id="IPR017853">
    <property type="entry name" value="GH"/>
</dbReference>
<proteinExistence type="predicted"/>
<evidence type="ECO:0000313" key="3">
    <source>
        <dbReference type="Proteomes" id="UP001501725"/>
    </source>
</evidence>
<evidence type="ECO:0000259" key="1">
    <source>
        <dbReference type="SMART" id="SM00642"/>
    </source>
</evidence>
<sequence length="537" mass="61307">MEEAWYRNAIFYSLDVETFHDGNGDGIGDFAGLTEKLEYLHGLGIDCLWLLPFYPSPNRDNGYDVMDYYNVDSRLGSLGDFAQFLNKAERLGIRVLIDLVLNHTSVKHPWFQAARRSPEDPHHDYYVWSPKPLPHDKSELMFQGEEERVWTWDKKARKYYLHRFYREQPDLNIAHGPVRAEILKIMAFWLRLGVHGFRIDATQALIETYGLKGFTRKQGLQFIGELQAFARGRRADVLLLAEVNAGVGEMNTFLEGGRLHMLFNFYLNQHLFLALATGRRTALERALDRLPALPPNQQWLQFLRHHDELNLRLLKPEERDRVFSVFAPEEDMRIYGFGIRRRLVPLFGGPGRWVQLAYSLLFSMPGAPLLRYGDEIGMGEQLRLPGRASVRTPMQWSDAPKGGFSDGAGRTVAPVVARGPYGFVQVNVARSQQDPGSLLNWLERLISTRKQCPEIGNGRYFKRVAADRALLLHGFEGAKRRLLFLHNLSPEPVLATWKELGFRAGEATGLFADGAADDDPDGIRVAGHGFRWLSIHH</sequence>
<name>A0ABP8H055_9BACT</name>
<dbReference type="CDD" id="cd11334">
    <property type="entry name" value="AmyAc_TreS"/>
    <property type="match status" value="1"/>
</dbReference>
<comment type="caution">
    <text evidence="2">The sequence shown here is derived from an EMBL/GenBank/DDBJ whole genome shotgun (WGS) entry which is preliminary data.</text>
</comment>
<dbReference type="InterPro" id="IPR045857">
    <property type="entry name" value="O16G_dom_2"/>
</dbReference>
<dbReference type="EMBL" id="BAABGY010000007">
    <property type="protein sequence ID" value="GAA4332438.1"/>
    <property type="molecule type" value="Genomic_DNA"/>
</dbReference>
<dbReference type="Pfam" id="PF00128">
    <property type="entry name" value="Alpha-amylase"/>
    <property type="match status" value="1"/>
</dbReference>
<dbReference type="PANTHER" id="PTHR10357:SF219">
    <property type="entry name" value="MALTOSE ALPHA-D-GLUCOSYLTRANSFERASE"/>
    <property type="match status" value="1"/>
</dbReference>
<reference evidence="3" key="1">
    <citation type="journal article" date="2019" name="Int. J. Syst. Evol. Microbiol.">
        <title>The Global Catalogue of Microorganisms (GCM) 10K type strain sequencing project: providing services to taxonomists for standard genome sequencing and annotation.</title>
        <authorList>
            <consortium name="The Broad Institute Genomics Platform"/>
            <consortium name="The Broad Institute Genome Sequencing Center for Infectious Disease"/>
            <person name="Wu L."/>
            <person name="Ma J."/>
        </authorList>
    </citation>
    <scope>NUCLEOTIDE SEQUENCE [LARGE SCALE GENOMIC DNA]</scope>
    <source>
        <strain evidence="3">JCM 17919</strain>
    </source>
</reference>
<dbReference type="SMART" id="SM00642">
    <property type="entry name" value="Aamy"/>
    <property type="match status" value="1"/>
</dbReference>
<dbReference type="Gene3D" id="3.20.20.80">
    <property type="entry name" value="Glycosidases"/>
    <property type="match status" value="1"/>
</dbReference>
<dbReference type="PANTHER" id="PTHR10357">
    <property type="entry name" value="ALPHA-AMYLASE FAMILY MEMBER"/>
    <property type="match status" value="1"/>
</dbReference>
<dbReference type="SUPFAM" id="SSF51445">
    <property type="entry name" value="(Trans)glycosidases"/>
    <property type="match status" value="1"/>
</dbReference>
<keyword evidence="3" id="KW-1185">Reference proteome</keyword>
<feature type="domain" description="Glycosyl hydrolase family 13 catalytic" evidence="1">
    <location>
        <begin position="13"/>
        <end position="410"/>
    </location>
</feature>
<gene>
    <name evidence="2" type="ORF">GCM10023184_25050</name>
</gene>
<dbReference type="RefSeq" id="WP_345256089.1">
    <property type="nucleotide sequence ID" value="NZ_BAABGY010000007.1"/>
</dbReference>
<protein>
    <submittedName>
        <fullName evidence="2">Alpha-amylase family protein</fullName>
    </submittedName>
</protein>
<dbReference type="Gene3D" id="3.90.400.10">
    <property type="entry name" value="Oligo-1,6-glucosidase, Domain 2"/>
    <property type="match status" value="1"/>
</dbReference>
<dbReference type="Proteomes" id="UP001501725">
    <property type="component" value="Unassembled WGS sequence"/>
</dbReference>